<dbReference type="InterPro" id="IPR057228">
    <property type="entry name" value="DUF7906"/>
</dbReference>
<evidence type="ECO:0000313" key="3">
    <source>
        <dbReference type="EMBL" id="KAJ8748882.1"/>
    </source>
</evidence>
<keyword evidence="4" id="KW-1185">Reference proteome</keyword>
<dbReference type="AlphaFoldDB" id="A0AAV8S9K5"/>
<dbReference type="Pfam" id="PF25483">
    <property type="entry name" value="DUF7906"/>
    <property type="match status" value="1"/>
</dbReference>
<dbReference type="EMBL" id="JAIWQS010000012">
    <property type="protein sequence ID" value="KAJ8748882.1"/>
    <property type="molecule type" value="Genomic_DNA"/>
</dbReference>
<proteinExistence type="predicted"/>
<accession>A0AAV8S9K5</accession>
<feature type="signal peptide" evidence="1">
    <location>
        <begin position="1"/>
        <end position="31"/>
    </location>
</feature>
<protein>
    <recommendedName>
        <fullName evidence="2">DUF7906 domain-containing protein</fullName>
    </recommendedName>
</protein>
<organism evidence="3 4">
    <name type="scientific">Erythroxylum novogranatense</name>
    <dbReference type="NCBI Taxonomy" id="1862640"/>
    <lineage>
        <taxon>Eukaryota</taxon>
        <taxon>Viridiplantae</taxon>
        <taxon>Streptophyta</taxon>
        <taxon>Embryophyta</taxon>
        <taxon>Tracheophyta</taxon>
        <taxon>Spermatophyta</taxon>
        <taxon>Magnoliopsida</taxon>
        <taxon>eudicotyledons</taxon>
        <taxon>Gunneridae</taxon>
        <taxon>Pentapetalae</taxon>
        <taxon>rosids</taxon>
        <taxon>fabids</taxon>
        <taxon>Malpighiales</taxon>
        <taxon>Erythroxylaceae</taxon>
        <taxon>Erythroxylum</taxon>
    </lineage>
</organism>
<comment type="caution">
    <text evidence="3">The sequence shown here is derived from an EMBL/GenBank/DDBJ whole genome shotgun (WGS) entry which is preliminary data.</text>
</comment>
<evidence type="ECO:0000259" key="2">
    <source>
        <dbReference type="Pfam" id="PF25483"/>
    </source>
</evidence>
<feature type="chain" id="PRO_5043765193" description="DUF7906 domain-containing protein" evidence="1">
    <location>
        <begin position="32"/>
        <end position="405"/>
    </location>
</feature>
<keyword evidence="1" id="KW-0732">Signal</keyword>
<gene>
    <name evidence="3" type="ORF">K2173_013315</name>
</gene>
<feature type="domain" description="DUF7906" evidence="2">
    <location>
        <begin position="68"/>
        <end position="300"/>
    </location>
</feature>
<name>A0AAV8S9K5_9ROSI</name>
<dbReference type="PANTHER" id="PTHR31515:SF0">
    <property type="entry name" value="TRANSMEMBRANE PROTEIN"/>
    <property type="match status" value="1"/>
</dbReference>
<dbReference type="Proteomes" id="UP001159364">
    <property type="component" value="Linkage Group LG12"/>
</dbReference>
<evidence type="ECO:0000256" key="1">
    <source>
        <dbReference type="SAM" id="SignalP"/>
    </source>
</evidence>
<dbReference type="PANTHER" id="PTHR31515">
    <property type="entry name" value="TRANSMEMBRANE PROTEIN-RELATED"/>
    <property type="match status" value="1"/>
</dbReference>
<evidence type="ECO:0000313" key="4">
    <source>
        <dbReference type="Proteomes" id="UP001159364"/>
    </source>
</evidence>
<sequence length="405" mass="46005">MVLHSVSRLLSYGVLILTLSLLATLSELASQAFRRDPGHPQWHHGAFQDIRDSVRSDVRRMLHTHAEVPLEVNVVLVGFNGDGGYRYSLDAHKLEEFMRTSFSTHKPTCLETGEPLDIEHHVVFNSFPVGQPELIELEKALKEAMVPARTTREMSCISEFGREVPLFEVEAIVVEPIFRKLYSYVFDMDGIGYSAAENDRSVPNAIFVVNFDKVRMDPRNKEVDLDSLMYGRISHLSEEDMKKQEGDYIYRYRYNGGGATEVWLSSDRFVVIDLSAGPYTYGKIETEEGIISPRTLPRSFEIVDLTTRILIPIIVLQNHDRYNILEKGHNYSINIEEIESEVKKMVHEGQEVVIVGGSHALHHHEKLSIAVSKAMRGHSLQETKNDGCFHVHTKIYLDGAILKEA</sequence>
<reference evidence="3 4" key="1">
    <citation type="submission" date="2021-09" db="EMBL/GenBank/DDBJ databases">
        <title>Genomic insights and catalytic innovation underlie evolution of tropane alkaloids biosynthesis.</title>
        <authorList>
            <person name="Wang Y.-J."/>
            <person name="Tian T."/>
            <person name="Huang J.-P."/>
            <person name="Huang S.-X."/>
        </authorList>
    </citation>
    <scope>NUCLEOTIDE SEQUENCE [LARGE SCALE GENOMIC DNA]</scope>
    <source>
        <strain evidence="3">KIB-2018</strain>
        <tissue evidence="3">Leaf</tissue>
    </source>
</reference>